<evidence type="ECO:0000256" key="2">
    <source>
        <dbReference type="ARBA" id="ARBA00009594"/>
    </source>
</evidence>
<dbReference type="Proteomes" id="UP000193944">
    <property type="component" value="Unassembled WGS sequence"/>
</dbReference>
<evidence type="ECO:0000259" key="10">
    <source>
        <dbReference type="PROSITE" id="PS51312"/>
    </source>
</evidence>
<dbReference type="InterPro" id="IPR016135">
    <property type="entry name" value="UBQ-conjugating_enzyme/RWD"/>
</dbReference>
<comment type="similarity">
    <text evidence="2">Belongs to the ubiquitin-conjugating enzyme family. UEV subfamily.</text>
</comment>
<dbReference type="Pfam" id="PF09454">
    <property type="entry name" value="Vps23_core"/>
    <property type="match status" value="1"/>
</dbReference>
<feature type="coiled-coil region" evidence="8">
    <location>
        <begin position="211"/>
        <end position="287"/>
    </location>
</feature>
<evidence type="ECO:0000256" key="3">
    <source>
        <dbReference type="ARBA" id="ARBA00022448"/>
    </source>
</evidence>
<name>A0A1Y1XFD7_9FUNG</name>
<dbReference type="GO" id="GO:0043162">
    <property type="term" value="P:ubiquitin-dependent protein catabolic process via the multivesicular body sorting pathway"/>
    <property type="evidence" value="ECO:0007669"/>
    <property type="project" value="UniProtKB-ARBA"/>
</dbReference>
<feature type="domain" description="UEV" evidence="11">
    <location>
        <begin position="1"/>
        <end position="105"/>
    </location>
</feature>
<evidence type="ECO:0000256" key="1">
    <source>
        <dbReference type="ARBA" id="ARBA00004177"/>
    </source>
</evidence>
<dbReference type="PANTHER" id="PTHR23306">
    <property type="entry name" value="TUMOR SUSCEPTIBILITY GENE 101 PROTEIN-RELATED"/>
    <property type="match status" value="1"/>
</dbReference>
<comment type="caution">
    <text evidence="12">The sequence shown here is derived from an EMBL/GenBank/DDBJ whole genome shotgun (WGS) entry which is preliminary data.</text>
</comment>
<evidence type="ECO:0000256" key="4">
    <source>
        <dbReference type="ARBA" id="ARBA00022753"/>
    </source>
</evidence>
<dbReference type="SUPFAM" id="SSF54495">
    <property type="entry name" value="UBC-like"/>
    <property type="match status" value="1"/>
</dbReference>
<dbReference type="PROSITE" id="PS51312">
    <property type="entry name" value="SB"/>
    <property type="match status" value="1"/>
</dbReference>
<dbReference type="SUPFAM" id="SSF140111">
    <property type="entry name" value="Endosomal sorting complex assembly domain"/>
    <property type="match status" value="1"/>
</dbReference>
<evidence type="ECO:0000256" key="8">
    <source>
        <dbReference type="SAM" id="Coils"/>
    </source>
</evidence>
<evidence type="ECO:0000256" key="6">
    <source>
        <dbReference type="ARBA" id="ARBA00023054"/>
    </source>
</evidence>
<evidence type="ECO:0000313" key="13">
    <source>
        <dbReference type="Proteomes" id="UP000193944"/>
    </source>
</evidence>
<keyword evidence="3 7" id="KW-0813">Transport</keyword>
<keyword evidence="13" id="KW-1185">Reference proteome</keyword>
<reference evidence="12 13" key="2">
    <citation type="submission" date="2016-08" db="EMBL/GenBank/DDBJ databases">
        <title>Pervasive Adenine N6-methylation of Active Genes in Fungi.</title>
        <authorList>
            <consortium name="DOE Joint Genome Institute"/>
            <person name="Mondo S.J."/>
            <person name="Dannebaum R.O."/>
            <person name="Kuo R.C."/>
            <person name="Labutti K."/>
            <person name="Haridas S."/>
            <person name="Kuo A."/>
            <person name="Salamov A."/>
            <person name="Ahrendt S.R."/>
            <person name="Lipzen A."/>
            <person name="Sullivan W."/>
            <person name="Andreopoulos W.B."/>
            <person name="Clum A."/>
            <person name="Lindquist E."/>
            <person name="Daum C."/>
            <person name="Ramamoorthy G.K."/>
            <person name="Gryganskyi A."/>
            <person name="Culley D."/>
            <person name="Magnuson J.K."/>
            <person name="James T.Y."/>
            <person name="O'Malley M.A."/>
            <person name="Stajich J.E."/>
            <person name="Spatafora J.W."/>
            <person name="Visel A."/>
            <person name="Grigoriev I.V."/>
        </authorList>
    </citation>
    <scope>NUCLEOTIDE SEQUENCE [LARGE SCALE GENOMIC DNA]</scope>
    <source>
        <strain evidence="12 13">S4</strain>
    </source>
</reference>
<dbReference type="PANTHER" id="PTHR23306:SF3">
    <property type="entry name" value="TUMOR SUPPRESSOR PROTEIN 101"/>
    <property type="match status" value="1"/>
</dbReference>
<dbReference type="OrthoDB" id="306304at2759"/>
<dbReference type="GO" id="GO:0015031">
    <property type="term" value="P:protein transport"/>
    <property type="evidence" value="ECO:0007669"/>
    <property type="project" value="UniProtKB-UniRule"/>
</dbReference>
<dbReference type="AlphaFoldDB" id="A0A1Y1XFD7"/>
<evidence type="ECO:0000256" key="7">
    <source>
        <dbReference type="PROSITE-ProRule" id="PRU00644"/>
    </source>
</evidence>
<evidence type="ECO:0000259" key="11">
    <source>
        <dbReference type="PROSITE" id="PS51322"/>
    </source>
</evidence>
<accession>A0A1Y1XFD7</accession>
<evidence type="ECO:0000313" key="12">
    <source>
        <dbReference type="EMBL" id="ORX84468.1"/>
    </source>
</evidence>
<dbReference type="GO" id="GO:0000813">
    <property type="term" value="C:ESCRT I complex"/>
    <property type="evidence" value="ECO:0007669"/>
    <property type="project" value="TreeGrafter"/>
</dbReference>
<feature type="domain" description="SB" evidence="10">
    <location>
        <begin position="296"/>
        <end position="361"/>
    </location>
</feature>
<keyword evidence="5 7" id="KW-0653">Protein transport</keyword>
<keyword evidence="6 8" id="KW-0175">Coiled coil</keyword>
<dbReference type="GO" id="GO:0043130">
    <property type="term" value="F:ubiquitin binding"/>
    <property type="evidence" value="ECO:0007669"/>
    <property type="project" value="TreeGrafter"/>
</dbReference>
<dbReference type="GO" id="GO:0072666">
    <property type="term" value="P:establishment of protein localization to vacuole"/>
    <property type="evidence" value="ECO:0007669"/>
    <property type="project" value="UniProtKB-ARBA"/>
</dbReference>
<feature type="compositionally biased region" description="Low complexity" evidence="9">
    <location>
        <begin position="162"/>
        <end position="189"/>
    </location>
</feature>
<dbReference type="InterPro" id="IPR008883">
    <property type="entry name" value="UEV_N"/>
</dbReference>
<feature type="region of interest" description="Disordered" evidence="9">
    <location>
        <begin position="162"/>
        <end position="197"/>
    </location>
</feature>
<keyword evidence="4" id="KW-0967">Endosome</keyword>
<dbReference type="Pfam" id="PF05743">
    <property type="entry name" value="UEV"/>
    <property type="match status" value="1"/>
</dbReference>
<dbReference type="Gene3D" id="6.10.140.820">
    <property type="match status" value="1"/>
</dbReference>
<evidence type="ECO:0000256" key="5">
    <source>
        <dbReference type="ARBA" id="ARBA00022927"/>
    </source>
</evidence>
<dbReference type="EMBL" id="MCFG01000051">
    <property type="protein sequence ID" value="ORX84468.1"/>
    <property type="molecule type" value="Genomic_DNA"/>
</dbReference>
<evidence type="ECO:0000256" key="9">
    <source>
        <dbReference type="SAM" id="MobiDB-lite"/>
    </source>
</evidence>
<proteinExistence type="inferred from homology"/>
<dbReference type="InterPro" id="IPR052070">
    <property type="entry name" value="ESCRT-I_UEV_domain"/>
</dbReference>
<organism evidence="12 13">
    <name type="scientific">Anaeromyces robustus</name>
    <dbReference type="NCBI Taxonomy" id="1754192"/>
    <lineage>
        <taxon>Eukaryota</taxon>
        <taxon>Fungi</taxon>
        <taxon>Fungi incertae sedis</taxon>
        <taxon>Chytridiomycota</taxon>
        <taxon>Chytridiomycota incertae sedis</taxon>
        <taxon>Neocallimastigomycetes</taxon>
        <taxon>Neocallimastigales</taxon>
        <taxon>Neocallimastigaceae</taxon>
        <taxon>Anaeromyces</taxon>
    </lineage>
</organism>
<reference evidence="12 13" key="1">
    <citation type="submission" date="2016-08" db="EMBL/GenBank/DDBJ databases">
        <title>A Parts List for Fungal Cellulosomes Revealed by Comparative Genomics.</title>
        <authorList>
            <consortium name="DOE Joint Genome Institute"/>
            <person name="Haitjema C.H."/>
            <person name="Gilmore S.P."/>
            <person name="Henske J.K."/>
            <person name="Solomon K.V."/>
            <person name="De Groot R."/>
            <person name="Kuo A."/>
            <person name="Mondo S.J."/>
            <person name="Salamov A.A."/>
            <person name="Labutti K."/>
            <person name="Zhao Z."/>
            <person name="Chiniquy J."/>
            <person name="Barry K."/>
            <person name="Brewer H.M."/>
            <person name="Purvine S.O."/>
            <person name="Wright A.T."/>
            <person name="Boxma B."/>
            <person name="Van Alen T."/>
            <person name="Hackstein J.H."/>
            <person name="Baker S.E."/>
            <person name="Grigoriev I.V."/>
            <person name="O'Malley M.A."/>
        </authorList>
    </citation>
    <scope>NUCLEOTIDE SEQUENCE [LARGE SCALE GENOMIC DNA]</scope>
    <source>
        <strain evidence="12 13">S4</strain>
    </source>
</reference>
<dbReference type="CDD" id="cd11685">
    <property type="entry name" value="UEV_TSG101-like"/>
    <property type="match status" value="1"/>
</dbReference>
<dbReference type="InterPro" id="IPR037202">
    <property type="entry name" value="ESCRT_assembly_dom"/>
</dbReference>
<dbReference type="STRING" id="1754192.A0A1Y1XFD7"/>
<gene>
    <name evidence="12" type="ORF">BCR32DRAFT_242518</name>
</gene>
<dbReference type="Gene3D" id="3.10.110.10">
    <property type="entry name" value="Ubiquitin Conjugating Enzyme"/>
    <property type="match status" value="1"/>
</dbReference>
<sequence>MKVFGGCFYNLLGMTGVIPVTYRNVTYNIPIGVWVMFDYPITPPEFIVMPTENMKIVVGKHVTSEGKITHPYLDTFSSKPQNSMLEFISILRKIFSTETPVVEVKHNRQPSTGYSMPQPVSMPMPRPNNYMYNNNNNNNNNNRTSVYMPYNNYPYQSTVTQPPSMSYSVSSASSSNNSLSVNSLPRPSNANSINMGSLSRPNKSNILIEVREKVNKDIDVLNKELKEKIDILLDDNKKLLENEKTINNSMHAFEEEMLKIKNNITLFQNKNREITEKIEQLKNQEEINPDIILKLTPLMNQLVEVVADESVIEDMIYYLGKALTSEQIDLTFYLKHIRALSREQFLKKVLIKKIRVQAQLM</sequence>
<dbReference type="PROSITE" id="PS51322">
    <property type="entry name" value="UEV"/>
    <property type="match status" value="1"/>
</dbReference>
<protein>
    <submittedName>
        <fullName evidence="12">UEV-domain-containing protein</fullName>
    </submittedName>
</protein>
<dbReference type="InterPro" id="IPR017916">
    <property type="entry name" value="SB_dom"/>
</dbReference>
<comment type="subcellular location">
    <subcellularLocation>
        <location evidence="1">Endosome</location>
    </subcellularLocation>
</comment>